<protein>
    <submittedName>
        <fullName evidence="2">WGS project CAEQ00000000 data, annotated contig 736</fullName>
    </submittedName>
</protein>
<feature type="chain" id="PRO_5003389164" evidence="1">
    <location>
        <begin position="24"/>
        <end position="179"/>
    </location>
</feature>
<comment type="caution">
    <text evidence="2">The sequence shown here is derived from an EMBL/GenBank/DDBJ whole genome shotgun (WGS) entry which is preliminary data.</text>
</comment>
<reference evidence="2 3" key="2">
    <citation type="journal article" date="2012" name="Proc. Natl. Acad. Sci. U.S.A.">
        <title>Antigenic diversity is generated by distinct evolutionary mechanisms in African trypanosome species.</title>
        <authorList>
            <person name="Jackson A.P."/>
            <person name="Berry A."/>
            <person name="Aslett M."/>
            <person name="Allison H.C."/>
            <person name="Burton P."/>
            <person name="Vavrova-Anderson J."/>
            <person name="Brown R."/>
            <person name="Browne H."/>
            <person name="Corton N."/>
            <person name="Hauser H."/>
            <person name="Gamble J."/>
            <person name="Gilderthorp R."/>
            <person name="Marcello L."/>
            <person name="McQuillan J."/>
            <person name="Otto T.D."/>
            <person name="Quail M.A."/>
            <person name="Sanders M.J."/>
            <person name="van Tonder A."/>
            <person name="Ginger M.L."/>
            <person name="Field M.C."/>
            <person name="Barry J.D."/>
            <person name="Hertz-Fowler C."/>
            <person name="Berriman M."/>
        </authorList>
    </citation>
    <scope>NUCLEOTIDE SEQUENCE [LARGE SCALE GENOMIC DNA]</scope>
    <source>
        <strain evidence="2 3">IL3000</strain>
    </source>
</reference>
<dbReference type="Proteomes" id="UP000000702">
    <property type="component" value="Unassembled WGS sequence"/>
</dbReference>
<keyword evidence="3" id="KW-1185">Reference proteome</keyword>
<evidence type="ECO:0000313" key="2">
    <source>
        <dbReference type="EMBL" id="CCD17012.1"/>
    </source>
</evidence>
<reference evidence="3" key="1">
    <citation type="submission" date="2011-07" db="EMBL/GenBank/DDBJ databases">
        <title>Divergent evolution of antigenic variation in African trypanosomes.</title>
        <authorList>
            <person name="Jackson A.P."/>
            <person name="Berry A."/>
            <person name="Allison H.C."/>
            <person name="Burton P."/>
            <person name="Anderson J."/>
            <person name="Aslett M."/>
            <person name="Brown R."/>
            <person name="Corton N."/>
            <person name="Harris D."/>
            <person name="Hauser H."/>
            <person name="Gamble J."/>
            <person name="Gilderthorp R."/>
            <person name="McQuillan J."/>
            <person name="Quail M.A."/>
            <person name="Sanders M."/>
            <person name="Van Tonder A."/>
            <person name="Ginger M.L."/>
            <person name="Donelson J.E."/>
            <person name="Field M.C."/>
            <person name="Barry J.D."/>
            <person name="Berriman M."/>
            <person name="Hertz-Fowler C."/>
        </authorList>
    </citation>
    <scope>NUCLEOTIDE SEQUENCE [LARGE SCALE GENOMIC DNA]</scope>
    <source>
        <strain evidence="3">IL3000</strain>
    </source>
</reference>
<sequence length="179" mass="19950">MPQPRRSLVLITSSVLWVEEGNALCVGERAGLGIIVKLHINSNRGVYYWERGLLRVTTTAEVGEASEKHPSRTSRHLAEAYGICSLVCADSPGDGGYLDMVPEYCSRPLGGSQAPALLPVQQDWRRYEARGYQRSRQHKWHCGSDGVVRLPLCTLDVLYFKCSDFSCFLARMSSKDLVT</sequence>
<dbReference type="VEuPathDB" id="TriTrypDB:TcIL3000_0_18740"/>
<organism evidence="2 3">
    <name type="scientific">Trypanosoma congolense (strain IL3000)</name>
    <dbReference type="NCBI Taxonomy" id="1068625"/>
    <lineage>
        <taxon>Eukaryota</taxon>
        <taxon>Discoba</taxon>
        <taxon>Euglenozoa</taxon>
        <taxon>Kinetoplastea</taxon>
        <taxon>Metakinetoplastina</taxon>
        <taxon>Trypanosomatida</taxon>
        <taxon>Trypanosomatidae</taxon>
        <taxon>Trypanosoma</taxon>
        <taxon>Nannomonas</taxon>
    </lineage>
</organism>
<accession>F9WI67</accession>
<feature type="signal peptide" evidence="1">
    <location>
        <begin position="1"/>
        <end position="23"/>
    </location>
</feature>
<name>F9WI67_TRYCI</name>
<evidence type="ECO:0000313" key="3">
    <source>
        <dbReference type="Proteomes" id="UP000000702"/>
    </source>
</evidence>
<dbReference type="EMBL" id="CAEQ01002533">
    <property type="protein sequence ID" value="CCD17012.1"/>
    <property type="molecule type" value="Genomic_DNA"/>
</dbReference>
<dbReference type="AlphaFoldDB" id="F9WI67"/>
<keyword evidence="1" id="KW-0732">Signal</keyword>
<evidence type="ECO:0000256" key="1">
    <source>
        <dbReference type="SAM" id="SignalP"/>
    </source>
</evidence>
<proteinExistence type="predicted"/>
<gene>
    <name evidence="2" type="ORF">TCIL3000_0_18740</name>
</gene>